<proteinExistence type="inferred from homology"/>
<evidence type="ECO:0000256" key="5">
    <source>
        <dbReference type="ARBA" id="ARBA00023136"/>
    </source>
</evidence>
<dbReference type="GO" id="GO:0015744">
    <property type="term" value="P:succinate transport"/>
    <property type="evidence" value="ECO:0007669"/>
    <property type="project" value="TreeGrafter"/>
</dbReference>
<feature type="domain" description="Threonine/serine exporter-like N-terminal" evidence="9">
    <location>
        <begin position="52"/>
        <end position="296"/>
    </location>
</feature>
<name>A0A9D1RYS7_9CORY</name>
<evidence type="ECO:0000313" key="11">
    <source>
        <dbReference type="EMBL" id="HIW95186.1"/>
    </source>
</evidence>
<sequence>MATFFRQSLRKTSDLLFSGNRATIDAIRLAPPPSPLAPVNLSDPVKVHSVMDLAARIGDLLLSAGTGNSDAKAQIRGIMGAYGLQYTHVDITLNTINVYARFSDEHPPTNVFRVVRQLSTDFSRVTEVDRLVRSIHHGATPLEQAQKILFEIETSPLPYRNRYALLSWGGFAASVAFLLGGGWAVAVVAGLTTIFTMFANAWLASKSLPLFFQNILGGFAAVIPAAVTFAVADAVDLYLPPSLIIGSSIVALLAGLTLVQALQDGITGAPVTSAARFYETLLQTGGIITGIAGGIQTAMALGITLPPIDTSQTAGAFGNVPIQIISGALATAFFCGACFCERRAMTIASLTALIASIMFFGIQEIWGGSYVMADAAAALMVGLAGGLLSRRYMIPPQITAAAGITPFLPGLALYRGMSSLLNDQFVVGMSNLGLALTTATSLAAGVVLGEWVARRIRRPRIIHRYNQLRRPKAARRPTGEQGPRLGTDGRVRQPLHWRRRQRKSAKSPWQLDSNMRETEAKD</sequence>
<feature type="transmembrane region" description="Helical" evidence="8">
    <location>
        <begin position="280"/>
        <end position="308"/>
    </location>
</feature>
<feature type="transmembrane region" description="Helical" evidence="8">
    <location>
        <begin position="429"/>
        <end position="453"/>
    </location>
</feature>
<feature type="domain" description="Threonine/Serine exporter ThrE" evidence="10">
    <location>
        <begin position="324"/>
        <end position="450"/>
    </location>
</feature>
<evidence type="ECO:0000256" key="7">
    <source>
        <dbReference type="SAM" id="MobiDB-lite"/>
    </source>
</evidence>
<feature type="transmembrane region" description="Helical" evidence="8">
    <location>
        <begin position="369"/>
        <end position="388"/>
    </location>
</feature>
<evidence type="ECO:0000259" key="9">
    <source>
        <dbReference type="Pfam" id="PF06738"/>
    </source>
</evidence>
<feature type="region of interest" description="Disordered" evidence="7">
    <location>
        <begin position="467"/>
        <end position="522"/>
    </location>
</feature>
<dbReference type="PANTHER" id="PTHR34390">
    <property type="entry name" value="UPF0442 PROTEIN YJJB-RELATED"/>
    <property type="match status" value="1"/>
</dbReference>
<evidence type="ECO:0000256" key="6">
    <source>
        <dbReference type="ARBA" id="ARBA00034125"/>
    </source>
</evidence>
<protein>
    <submittedName>
        <fullName evidence="11">Threonine/serine exporter family protein</fullName>
    </submittedName>
</protein>
<evidence type="ECO:0000256" key="2">
    <source>
        <dbReference type="ARBA" id="ARBA00022475"/>
    </source>
</evidence>
<feature type="transmembrane region" description="Helical" evidence="8">
    <location>
        <begin position="185"/>
        <end position="203"/>
    </location>
</feature>
<comment type="subcellular location">
    <subcellularLocation>
        <location evidence="1">Cell membrane</location>
        <topology evidence="1">Multi-pass membrane protein</topology>
    </subcellularLocation>
</comment>
<evidence type="ECO:0000256" key="4">
    <source>
        <dbReference type="ARBA" id="ARBA00022989"/>
    </source>
</evidence>
<dbReference type="NCBIfam" id="NF047720">
    <property type="entry name" value="ThrSerExpThrE"/>
    <property type="match status" value="1"/>
</dbReference>
<feature type="transmembrane region" description="Helical" evidence="8">
    <location>
        <begin position="210"/>
        <end position="232"/>
    </location>
</feature>
<feature type="compositionally biased region" description="Basic residues" evidence="7">
    <location>
        <begin position="493"/>
        <end position="505"/>
    </location>
</feature>
<dbReference type="Pfam" id="PF12821">
    <property type="entry name" value="ThrE_2"/>
    <property type="match status" value="1"/>
</dbReference>
<evidence type="ECO:0000256" key="3">
    <source>
        <dbReference type="ARBA" id="ARBA00022692"/>
    </source>
</evidence>
<comment type="similarity">
    <text evidence="6">Belongs to the ThrE exporter (TC 2.A.79) family.</text>
</comment>
<keyword evidence="3 8" id="KW-0812">Transmembrane</keyword>
<feature type="transmembrane region" description="Helical" evidence="8">
    <location>
        <begin position="400"/>
        <end position="417"/>
    </location>
</feature>
<keyword evidence="5 8" id="KW-0472">Membrane</keyword>
<reference evidence="11" key="2">
    <citation type="submission" date="2021-04" db="EMBL/GenBank/DDBJ databases">
        <authorList>
            <person name="Gilroy R."/>
        </authorList>
    </citation>
    <scope>NUCLEOTIDE SEQUENCE</scope>
    <source>
        <strain evidence="11">4376</strain>
    </source>
</reference>
<dbReference type="InterPro" id="IPR024528">
    <property type="entry name" value="ThrE_2"/>
</dbReference>
<feature type="transmembrane region" description="Helical" evidence="8">
    <location>
        <begin position="320"/>
        <end position="340"/>
    </location>
</feature>
<feature type="transmembrane region" description="Helical" evidence="8">
    <location>
        <begin position="238"/>
        <end position="259"/>
    </location>
</feature>
<evidence type="ECO:0000256" key="8">
    <source>
        <dbReference type="SAM" id="Phobius"/>
    </source>
</evidence>
<evidence type="ECO:0000259" key="10">
    <source>
        <dbReference type="Pfam" id="PF12821"/>
    </source>
</evidence>
<dbReference type="Pfam" id="PF06738">
    <property type="entry name" value="ThrE"/>
    <property type="match status" value="1"/>
</dbReference>
<feature type="transmembrane region" description="Helical" evidence="8">
    <location>
        <begin position="347"/>
        <end position="363"/>
    </location>
</feature>
<comment type="caution">
    <text evidence="11">The sequence shown here is derived from an EMBL/GenBank/DDBJ whole genome shotgun (WGS) entry which is preliminary data.</text>
</comment>
<gene>
    <name evidence="11" type="ORF">H9867_01675</name>
</gene>
<reference evidence="11" key="1">
    <citation type="journal article" date="2021" name="PeerJ">
        <title>Extensive microbial diversity within the chicken gut microbiome revealed by metagenomics and culture.</title>
        <authorList>
            <person name="Gilroy R."/>
            <person name="Ravi A."/>
            <person name="Getino M."/>
            <person name="Pursley I."/>
            <person name="Horton D.L."/>
            <person name="Alikhan N.F."/>
            <person name="Baker D."/>
            <person name="Gharbi K."/>
            <person name="Hall N."/>
            <person name="Watson M."/>
            <person name="Adriaenssens E.M."/>
            <person name="Foster-Nyarko E."/>
            <person name="Jarju S."/>
            <person name="Secka A."/>
            <person name="Antonio M."/>
            <person name="Oren A."/>
            <person name="Chaudhuri R.R."/>
            <person name="La Ragione R."/>
            <person name="Hildebrand F."/>
            <person name="Pallen M.J."/>
        </authorList>
    </citation>
    <scope>NUCLEOTIDE SEQUENCE</scope>
    <source>
        <strain evidence="11">4376</strain>
    </source>
</reference>
<dbReference type="GO" id="GO:0022857">
    <property type="term" value="F:transmembrane transporter activity"/>
    <property type="evidence" value="ECO:0007669"/>
    <property type="project" value="InterPro"/>
</dbReference>
<dbReference type="Proteomes" id="UP000824189">
    <property type="component" value="Unassembled WGS sequence"/>
</dbReference>
<dbReference type="InterPro" id="IPR050539">
    <property type="entry name" value="ThrE_Dicarb/AminoAcid_Exp"/>
</dbReference>
<dbReference type="InterPro" id="IPR010619">
    <property type="entry name" value="ThrE-like_N"/>
</dbReference>
<dbReference type="PANTHER" id="PTHR34390:SF2">
    <property type="entry name" value="SUCCINATE TRANSPORTER SUBUNIT YJJP-RELATED"/>
    <property type="match status" value="1"/>
</dbReference>
<dbReference type="GO" id="GO:0005886">
    <property type="term" value="C:plasma membrane"/>
    <property type="evidence" value="ECO:0007669"/>
    <property type="project" value="UniProtKB-SubCell"/>
</dbReference>
<evidence type="ECO:0000313" key="12">
    <source>
        <dbReference type="Proteomes" id="UP000824189"/>
    </source>
</evidence>
<keyword evidence="4 8" id="KW-1133">Transmembrane helix</keyword>
<keyword evidence="2" id="KW-1003">Cell membrane</keyword>
<accession>A0A9D1RYS7</accession>
<dbReference type="AlphaFoldDB" id="A0A9D1RYS7"/>
<dbReference type="EMBL" id="DXFZ01000021">
    <property type="protein sequence ID" value="HIW95186.1"/>
    <property type="molecule type" value="Genomic_DNA"/>
</dbReference>
<evidence type="ECO:0000256" key="1">
    <source>
        <dbReference type="ARBA" id="ARBA00004651"/>
    </source>
</evidence>
<organism evidence="11 12">
    <name type="scientific">Candidatus Corynebacterium gallistercoris</name>
    <dbReference type="NCBI Taxonomy" id="2838530"/>
    <lineage>
        <taxon>Bacteria</taxon>
        <taxon>Bacillati</taxon>
        <taxon>Actinomycetota</taxon>
        <taxon>Actinomycetes</taxon>
        <taxon>Mycobacteriales</taxon>
        <taxon>Corynebacteriaceae</taxon>
        <taxon>Corynebacterium</taxon>
    </lineage>
</organism>